<dbReference type="InterPro" id="IPR003106">
    <property type="entry name" value="Leu_zip_homeo"/>
</dbReference>
<evidence type="ECO:0000256" key="3">
    <source>
        <dbReference type="ARBA" id="ARBA00023015"/>
    </source>
</evidence>
<dbReference type="Gene3D" id="1.10.10.60">
    <property type="entry name" value="Homeodomain-like"/>
    <property type="match status" value="1"/>
</dbReference>
<proteinExistence type="inferred from homology"/>
<dbReference type="PROSITE" id="PS00027">
    <property type="entry name" value="HOMEOBOX_1"/>
    <property type="match status" value="1"/>
</dbReference>
<dbReference type="AlphaFoldDB" id="A0AAP0EXZ8"/>
<gene>
    <name evidence="13" type="ORF">Sjap_022586</name>
</gene>
<dbReference type="EMBL" id="JBBNAE010000009">
    <property type="protein sequence ID" value="KAK9097089.1"/>
    <property type="molecule type" value="Genomic_DNA"/>
</dbReference>
<evidence type="ECO:0000256" key="5">
    <source>
        <dbReference type="ARBA" id="ARBA00023155"/>
    </source>
</evidence>
<dbReference type="SUPFAM" id="SSF46689">
    <property type="entry name" value="Homeodomain-like"/>
    <property type="match status" value="1"/>
</dbReference>
<evidence type="ECO:0000256" key="6">
    <source>
        <dbReference type="ARBA" id="ARBA00023163"/>
    </source>
</evidence>
<feature type="region of interest" description="Disordered" evidence="10">
    <location>
        <begin position="160"/>
        <end position="187"/>
    </location>
</feature>
<dbReference type="GO" id="GO:0005634">
    <property type="term" value="C:nucleus"/>
    <property type="evidence" value="ECO:0007669"/>
    <property type="project" value="UniProtKB-SubCell"/>
</dbReference>
<evidence type="ECO:0000313" key="14">
    <source>
        <dbReference type="Proteomes" id="UP001417504"/>
    </source>
</evidence>
<dbReference type="SMART" id="SM00389">
    <property type="entry name" value="HOX"/>
    <property type="match status" value="1"/>
</dbReference>
<organism evidence="13 14">
    <name type="scientific">Stephania japonica</name>
    <dbReference type="NCBI Taxonomy" id="461633"/>
    <lineage>
        <taxon>Eukaryota</taxon>
        <taxon>Viridiplantae</taxon>
        <taxon>Streptophyta</taxon>
        <taxon>Embryophyta</taxon>
        <taxon>Tracheophyta</taxon>
        <taxon>Spermatophyta</taxon>
        <taxon>Magnoliopsida</taxon>
        <taxon>Ranunculales</taxon>
        <taxon>Menispermaceae</taxon>
        <taxon>Menispermoideae</taxon>
        <taxon>Cissampelideae</taxon>
        <taxon>Stephania</taxon>
    </lineage>
</organism>
<evidence type="ECO:0000256" key="2">
    <source>
        <dbReference type="ARBA" id="ARBA00006074"/>
    </source>
</evidence>
<keyword evidence="6" id="KW-0804">Transcription</keyword>
<sequence length="374" mass="42223">MYTYIERIKKRAHSLFCFIIIIYIHNPTNLSFISLISLFFTNSFLYPFLYFCSSSSPRLQLYWMSKMSFEDHQACNIGLGLGIGGGQVKFETLRGKPDRQRSNKPSLMKFDYNLSSSSPSMSIQATSRLEPSLTLGLLSSDESNYQVNKIDVNKFAAADSYDQDRSTDEGAPQRQASSPHTVLSSFSNASVKRERDLGCGEEMEVEKVVSSRVISDEDEEGSGRKKLRLTKEQSALLEESFKEHSTLNPKQKQALAKQLNLRPRQVEVWFQNRRARTKLKQTEVDCEYLKKCCESLTDENRRLHKELQELKALKLAQPLYMQLPAATLTMCPSCERIGNGGVADQGSAKNAFGMAGKPHHFYSPFTTTHSSAAC</sequence>
<name>A0AAP0EXZ8_9MAGN</name>
<evidence type="ECO:0000256" key="1">
    <source>
        <dbReference type="ARBA" id="ARBA00004123"/>
    </source>
</evidence>
<feature type="domain" description="Homeobox" evidence="12">
    <location>
        <begin position="220"/>
        <end position="280"/>
    </location>
</feature>
<feature type="compositionally biased region" description="Polar residues" evidence="10">
    <location>
        <begin position="174"/>
        <end position="187"/>
    </location>
</feature>
<keyword evidence="4 8" id="KW-0238">DNA-binding</keyword>
<evidence type="ECO:0000313" key="13">
    <source>
        <dbReference type="EMBL" id="KAK9097089.1"/>
    </source>
</evidence>
<comment type="subcellular location">
    <subcellularLocation>
        <location evidence="1 8 9">Nucleus</location>
    </subcellularLocation>
</comment>
<dbReference type="PANTHER" id="PTHR45714">
    <property type="entry name" value="HOMEOBOX-LEUCINE ZIPPER PROTEIN HAT14"/>
    <property type="match status" value="1"/>
</dbReference>
<protein>
    <recommendedName>
        <fullName evidence="12">Homeobox domain-containing protein</fullName>
    </recommendedName>
</protein>
<keyword evidence="14" id="KW-1185">Reference proteome</keyword>
<feature type="transmembrane region" description="Helical" evidence="11">
    <location>
        <begin position="12"/>
        <end position="28"/>
    </location>
</feature>
<dbReference type="InterPro" id="IPR001356">
    <property type="entry name" value="HD"/>
</dbReference>
<keyword evidence="11" id="KW-0472">Membrane</keyword>
<comment type="caution">
    <text evidence="13">The sequence shown here is derived from an EMBL/GenBank/DDBJ whole genome shotgun (WGS) entry which is preliminary data.</text>
</comment>
<dbReference type="Proteomes" id="UP001417504">
    <property type="component" value="Unassembled WGS sequence"/>
</dbReference>
<evidence type="ECO:0000256" key="4">
    <source>
        <dbReference type="ARBA" id="ARBA00023125"/>
    </source>
</evidence>
<dbReference type="GO" id="GO:0000981">
    <property type="term" value="F:DNA-binding transcription factor activity, RNA polymerase II-specific"/>
    <property type="evidence" value="ECO:0007669"/>
    <property type="project" value="InterPro"/>
</dbReference>
<keyword evidence="3" id="KW-0805">Transcription regulation</keyword>
<dbReference type="InterPro" id="IPR009057">
    <property type="entry name" value="Homeodomain-like_sf"/>
</dbReference>
<dbReference type="PANTHER" id="PTHR45714:SF34">
    <property type="entry name" value="HOMEOBOX-LEUCINE ZIPPER PROTEIN HAT9"/>
    <property type="match status" value="1"/>
</dbReference>
<feature type="DNA-binding region" description="Homeobox" evidence="8">
    <location>
        <begin position="222"/>
        <end position="281"/>
    </location>
</feature>
<evidence type="ECO:0000256" key="11">
    <source>
        <dbReference type="SAM" id="Phobius"/>
    </source>
</evidence>
<dbReference type="Pfam" id="PF02183">
    <property type="entry name" value="HALZ"/>
    <property type="match status" value="1"/>
</dbReference>
<accession>A0AAP0EXZ8</accession>
<dbReference type="PROSITE" id="PS50071">
    <property type="entry name" value="HOMEOBOX_2"/>
    <property type="match status" value="1"/>
</dbReference>
<keyword evidence="7 8" id="KW-0539">Nucleus</keyword>
<evidence type="ECO:0000259" key="12">
    <source>
        <dbReference type="PROSITE" id="PS50071"/>
    </source>
</evidence>
<reference evidence="13 14" key="1">
    <citation type="submission" date="2024-01" db="EMBL/GenBank/DDBJ databases">
        <title>Genome assemblies of Stephania.</title>
        <authorList>
            <person name="Yang L."/>
        </authorList>
    </citation>
    <scope>NUCLEOTIDE SEQUENCE [LARGE SCALE GENOMIC DNA]</scope>
    <source>
        <strain evidence="13">QJT</strain>
        <tissue evidence="13">Leaf</tissue>
    </source>
</reference>
<dbReference type="GO" id="GO:0043565">
    <property type="term" value="F:sequence-specific DNA binding"/>
    <property type="evidence" value="ECO:0007669"/>
    <property type="project" value="InterPro"/>
</dbReference>
<keyword evidence="11" id="KW-0812">Transmembrane</keyword>
<dbReference type="InterPro" id="IPR050762">
    <property type="entry name" value="HD-ZIP_Homeobox_LZ_Class_II"/>
</dbReference>
<comment type="similarity">
    <text evidence="2">Belongs to the HD-ZIP homeobox family. Class II subfamily.</text>
</comment>
<dbReference type="InterPro" id="IPR017970">
    <property type="entry name" value="Homeobox_CS"/>
</dbReference>
<evidence type="ECO:0000256" key="7">
    <source>
        <dbReference type="ARBA" id="ARBA00023242"/>
    </source>
</evidence>
<keyword evidence="11" id="KW-1133">Transmembrane helix</keyword>
<dbReference type="Pfam" id="PF00046">
    <property type="entry name" value="Homeodomain"/>
    <property type="match status" value="1"/>
</dbReference>
<dbReference type="CDD" id="cd00086">
    <property type="entry name" value="homeodomain"/>
    <property type="match status" value="1"/>
</dbReference>
<evidence type="ECO:0000256" key="8">
    <source>
        <dbReference type="PROSITE-ProRule" id="PRU00108"/>
    </source>
</evidence>
<evidence type="ECO:0000256" key="9">
    <source>
        <dbReference type="RuleBase" id="RU000682"/>
    </source>
</evidence>
<dbReference type="FunFam" id="1.10.10.60:FF:000577">
    <property type="entry name" value="Homeobox-leucine zipper protein 18"/>
    <property type="match status" value="1"/>
</dbReference>
<keyword evidence="5 8" id="KW-0371">Homeobox</keyword>
<dbReference type="SMART" id="SM00340">
    <property type="entry name" value="HALZ"/>
    <property type="match status" value="1"/>
</dbReference>
<evidence type="ECO:0000256" key="10">
    <source>
        <dbReference type="SAM" id="MobiDB-lite"/>
    </source>
</evidence>